<sequence length="80" mass="8589">MAIASALFTFLFKDNTHRPAPPDAATTLAVAGGPDDRPAAGRLLLVLPLRHRRALGSQSLAAFPSINQLNTFKKWGLYCA</sequence>
<dbReference type="RefSeq" id="WP_260002531.1">
    <property type="nucleotide sequence ID" value="NZ_CP081078.1"/>
</dbReference>
<evidence type="ECO:0000313" key="1">
    <source>
        <dbReference type="EMBL" id="UWQ58491.1"/>
    </source>
</evidence>
<accession>A0ABY5WW02</accession>
<keyword evidence="2" id="KW-1185">Reference proteome</keyword>
<name>A0ABY5WW02_LEICA</name>
<gene>
    <name evidence="1" type="ORF">K3722_18735</name>
</gene>
<dbReference type="Proteomes" id="UP001058184">
    <property type="component" value="Chromosome"/>
</dbReference>
<dbReference type="EMBL" id="CP081078">
    <property type="protein sequence ID" value="UWQ58491.1"/>
    <property type="molecule type" value="Genomic_DNA"/>
</dbReference>
<protein>
    <submittedName>
        <fullName evidence="1">Uncharacterized protein</fullName>
    </submittedName>
</protein>
<organism evidence="1 2">
    <name type="scientific">Leisingera caerulea</name>
    <name type="common">Phaeobacter caeruleus</name>
    <dbReference type="NCBI Taxonomy" id="506591"/>
    <lineage>
        <taxon>Bacteria</taxon>
        <taxon>Pseudomonadati</taxon>
        <taxon>Pseudomonadota</taxon>
        <taxon>Alphaproteobacteria</taxon>
        <taxon>Rhodobacterales</taxon>
        <taxon>Roseobacteraceae</taxon>
        <taxon>Leisingera</taxon>
    </lineage>
</organism>
<evidence type="ECO:0000313" key="2">
    <source>
        <dbReference type="Proteomes" id="UP001058184"/>
    </source>
</evidence>
<reference evidence="1" key="1">
    <citation type="submission" date="2021-08" db="EMBL/GenBank/DDBJ databases">
        <authorList>
            <person name="Nwanade C."/>
            <person name="Wang M."/>
            <person name="Masoudi A."/>
            <person name="Yu Z."/>
            <person name="Liu J."/>
        </authorList>
    </citation>
    <scope>NUCLEOTIDE SEQUENCE</scope>
    <source>
        <strain evidence="1">S141</strain>
    </source>
</reference>
<proteinExistence type="predicted"/>